<evidence type="ECO:0000256" key="9">
    <source>
        <dbReference type="HAMAP-Rule" id="MF_00236"/>
    </source>
</evidence>
<evidence type="ECO:0000256" key="7">
    <source>
        <dbReference type="ARBA" id="ARBA00023010"/>
    </source>
</evidence>
<dbReference type="PRINTS" id="PR01506">
    <property type="entry name" value="TATBPROTEIN"/>
</dbReference>
<evidence type="ECO:0000256" key="1">
    <source>
        <dbReference type="ARBA" id="ARBA00004162"/>
    </source>
</evidence>
<evidence type="ECO:0000256" key="6">
    <source>
        <dbReference type="ARBA" id="ARBA00022989"/>
    </source>
</evidence>
<keyword evidence="5 9" id="KW-0653">Protein transport</keyword>
<dbReference type="RefSeq" id="WP_084478386.1">
    <property type="nucleotide sequence ID" value="NZ_AZQP01000074.1"/>
</dbReference>
<dbReference type="EMBL" id="AZQP01000074">
    <property type="protein sequence ID" value="EYE87285.1"/>
    <property type="molecule type" value="Genomic_DNA"/>
</dbReference>
<comment type="function">
    <text evidence="9">Part of the twin-arginine translocation (Tat) system that transports large folded proteins containing a characteristic twin-arginine motif in their signal peptide across membranes. TatA could form the protein-conducting channel of the Tat system.</text>
</comment>
<dbReference type="InterPro" id="IPR003369">
    <property type="entry name" value="TatA/B/E"/>
</dbReference>
<organism evidence="10 11">
    <name type="scientific">Fervidicella metallireducens AeB</name>
    <dbReference type="NCBI Taxonomy" id="1403537"/>
    <lineage>
        <taxon>Bacteria</taxon>
        <taxon>Bacillati</taxon>
        <taxon>Bacillota</taxon>
        <taxon>Clostridia</taxon>
        <taxon>Eubacteriales</taxon>
        <taxon>Clostridiaceae</taxon>
        <taxon>Fervidicella</taxon>
    </lineage>
</organism>
<evidence type="ECO:0000313" key="10">
    <source>
        <dbReference type="EMBL" id="EYE87285.1"/>
    </source>
</evidence>
<comment type="subcellular location">
    <subcellularLocation>
        <location evidence="1 9">Cell membrane</location>
        <topology evidence="1 9">Single-pass membrane protein</topology>
    </subcellularLocation>
</comment>
<evidence type="ECO:0000256" key="5">
    <source>
        <dbReference type="ARBA" id="ARBA00022927"/>
    </source>
</evidence>
<keyword evidence="11" id="KW-1185">Reference proteome</keyword>
<dbReference type="PANTHER" id="PTHR42982:SF1">
    <property type="entry name" value="SEC-INDEPENDENT PROTEIN TRANSLOCASE PROTEIN TATA"/>
    <property type="match status" value="1"/>
</dbReference>
<dbReference type="NCBIfam" id="TIGR01411">
    <property type="entry name" value="tatAE"/>
    <property type="match status" value="1"/>
</dbReference>
<evidence type="ECO:0000256" key="3">
    <source>
        <dbReference type="ARBA" id="ARBA00022475"/>
    </source>
</evidence>
<dbReference type="OrthoDB" id="9800908at2"/>
<comment type="subunit">
    <text evidence="9">Forms a complex with TatC.</text>
</comment>
<evidence type="ECO:0000313" key="11">
    <source>
        <dbReference type="Proteomes" id="UP000019681"/>
    </source>
</evidence>
<evidence type="ECO:0000256" key="8">
    <source>
        <dbReference type="ARBA" id="ARBA00023136"/>
    </source>
</evidence>
<dbReference type="Proteomes" id="UP000019681">
    <property type="component" value="Unassembled WGS sequence"/>
</dbReference>
<name>A0A017RTQ3_9CLOT</name>
<dbReference type="AlphaFoldDB" id="A0A017RTQ3"/>
<keyword evidence="2 9" id="KW-0813">Transport</keyword>
<protein>
    <recommendedName>
        <fullName evidence="9">Sec-independent protein translocase protein TatA</fullName>
    </recommendedName>
</protein>
<keyword evidence="4 9" id="KW-0812">Transmembrane</keyword>
<keyword evidence="3 9" id="KW-1003">Cell membrane</keyword>
<dbReference type="GO" id="GO:0008320">
    <property type="term" value="F:protein transmembrane transporter activity"/>
    <property type="evidence" value="ECO:0007669"/>
    <property type="project" value="UniProtKB-UniRule"/>
</dbReference>
<feature type="transmembrane region" description="Helical" evidence="9">
    <location>
        <begin position="6"/>
        <end position="22"/>
    </location>
</feature>
<dbReference type="NCBIfam" id="NF011430">
    <property type="entry name" value="PRK14861.1"/>
    <property type="match status" value="1"/>
</dbReference>
<dbReference type="GO" id="GO:0033281">
    <property type="term" value="C:TAT protein transport complex"/>
    <property type="evidence" value="ECO:0007669"/>
    <property type="project" value="UniProtKB-UniRule"/>
</dbReference>
<dbReference type="GO" id="GO:0043953">
    <property type="term" value="P:protein transport by the Tat complex"/>
    <property type="evidence" value="ECO:0007669"/>
    <property type="project" value="UniProtKB-UniRule"/>
</dbReference>
<gene>
    <name evidence="9" type="primary">tatA</name>
    <name evidence="10" type="ORF">Q428_14120</name>
</gene>
<comment type="caution">
    <text evidence="10">The sequence shown here is derived from an EMBL/GenBank/DDBJ whole genome shotgun (WGS) entry which is preliminary data.</text>
</comment>
<dbReference type="PANTHER" id="PTHR42982">
    <property type="entry name" value="SEC-INDEPENDENT PROTEIN TRANSLOCASE PROTEIN TATA"/>
    <property type="match status" value="1"/>
</dbReference>
<dbReference type="HAMAP" id="MF_00236">
    <property type="entry name" value="TatA_E"/>
    <property type="match status" value="1"/>
</dbReference>
<evidence type="ECO:0000256" key="4">
    <source>
        <dbReference type="ARBA" id="ARBA00022692"/>
    </source>
</evidence>
<comment type="similarity">
    <text evidence="9">Belongs to the TatA/E family.</text>
</comment>
<dbReference type="InterPro" id="IPR006312">
    <property type="entry name" value="TatA/E"/>
</dbReference>
<evidence type="ECO:0000256" key="2">
    <source>
        <dbReference type="ARBA" id="ARBA00022448"/>
    </source>
</evidence>
<keyword evidence="6 9" id="KW-1133">Transmembrane helix</keyword>
<accession>A0A017RTQ3</accession>
<dbReference type="Pfam" id="PF02416">
    <property type="entry name" value="TatA_B_E"/>
    <property type="match status" value="1"/>
</dbReference>
<dbReference type="Gene3D" id="1.20.5.3310">
    <property type="match status" value="1"/>
</dbReference>
<reference evidence="10 11" key="1">
    <citation type="journal article" date="2014" name="Genome Announc.">
        <title>Draft Genome Sequence of Fervidicella metallireducens Strain AeBT, an Iron-Reducing Thermoanaerobe from the Great Artesian Basin.</title>
        <authorList>
            <person name="Patel B.K."/>
        </authorList>
    </citation>
    <scope>NUCLEOTIDE SEQUENCE [LARGE SCALE GENOMIC DNA]</scope>
    <source>
        <strain evidence="10 11">AeB</strain>
    </source>
</reference>
<keyword evidence="7 9" id="KW-0811">Translocation</keyword>
<sequence length="54" mass="5842">MPSLGFPELIIILVIALVIFGPKKLPEIGKAMGSSIKEFKKATKDIVNSEDDAK</sequence>
<dbReference type="STRING" id="1403537.Q428_14120"/>
<proteinExistence type="inferred from homology"/>
<keyword evidence="8 9" id="KW-0472">Membrane</keyword>